<feature type="domain" description="Prepilin type IV endopeptidase peptidase" evidence="2">
    <location>
        <begin position="6"/>
        <end position="101"/>
    </location>
</feature>
<comment type="caution">
    <text evidence="3">The sequence shown here is derived from an EMBL/GenBank/DDBJ whole genome shotgun (WGS) entry which is preliminary data.</text>
</comment>
<evidence type="ECO:0000313" key="4">
    <source>
        <dbReference type="Proteomes" id="UP001205740"/>
    </source>
</evidence>
<dbReference type="InterPro" id="IPR000045">
    <property type="entry name" value="Prepilin_IV_endopep_pep"/>
</dbReference>
<accession>A0ABT1GW07</accession>
<protein>
    <submittedName>
        <fullName evidence="3">Leader peptidase (Prepilin peptidase) / N-methyltransferase</fullName>
    </submittedName>
</protein>
<evidence type="ECO:0000256" key="1">
    <source>
        <dbReference type="SAM" id="Phobius"/>
    </source>
</evidence>
<organism evidence="3 4">
    <name type="scientific">Williamsia serinedens</name>
    <dbReference type="NCBI Taxonomy" id="391736"/>
    <lineage>
        <taxon>Bacteria</taxon>
        <taxon>Bacillati</taxon>
        <taxon>Actinomycetota</taxon>
        <taxon>Actinomycetes</taxon>
        <taxon>Mycobacteriales</taxon>
        <taxon>Nocardiaceae</taxon>
        <taxon>Williamsia</taxon>
    </lineage>
</organism>
<evidence type="ECO:0000259" key="2">
    <source>
        <dbReference type="Pfam" id="PF01478"/>
    </source>
</evidence>
<gene>
    <name evidence="3" type="ORF">LX12_000327</name>
</gene>
<keyword evidence="1" id="KW-0812">Transmembrane</keyword>
<dbReference type="Pfam" id="PF01478">
    <property type="entry name" value="Peptidase_A24"/>
    <property type="match status" value="1"/>
</dbReference>
<feature type="transmembrane region" description="Helical" evidence="1">
    <location>
        <begin position="82"/>
        <end position="102"/>
    </location>
</feature>
<dbReference type="EMBL" id="JAMTCG010000001">
    <property type="protein sequence ID" value="MCP2159163.1"/>
    <property type="molecule type" value="Genomic_DNA"/>
</dbReference>
<keyword evidence="1" id="KW-1133">Transmembrane helix</keyword>
<sequence>MAVPVLVWLLVLTGTDLRARRLPNTLTMPGVIAAVVAGVTHPSVAVAVAVAALPYLVAVLTGSCGAGDLKLAVVAGALAGDALRAGAVVALAAALTVAAIVVRCRDCPRTVAHGPALASALLVLVV</sequence>
<keyword evidence="4" id="KW-1185">Reference proteome</keyword>
<dbReference type="Gene3D" id="1.20.120.1220">
    <property type="match status" value="1"/>
</dbReference>
<reference evidence="3 4" key="1">
    <citation type="submission" date="2022-06" db="EMBL/GenBank/DDBJ databases">
        <title>Genomic Encyclopedia of Archaeal and Bacterial Type Strains, Phase II (KMG-II): from individual species to whole genera.</title>
        <authorList>
            <person name="Goeker M."/>
        </authorList>
    </citation>
    <scope>NUCLEOTIDE SEQUENCE [LARGE SCALE GENOMIC DNA]</scope>
    <source>
        <strain evidence="3 4">DSM 45037</strain>
    </source>
</reference>
<dbReference type="Proteomes" id="UP001205740">
    <property type="component" value="Unassembled WGS sequence"/>
</dbReference>
<proteinExistence type="predicted"/>
<keyword evidence="1" id="KW-0472">Membrane</keyword>
<name>A0ABT1GW07_9NOCA</name>
<evidence type="ECO:0000313" key="3">
    <source>
        <dbReference type="EMBL" id="MCP2159163.1"/>
    </source>
</evidence>